<comment type="caution">
    <text evidence="2">The sequence shown here is derived from an EMBL/GenBank/DDBJ whole genome shotgun (WGS) entry which is preliminary data.</text>
</comment>
<evidence type="ECO:0000313" key="2">
    <source>
        <dbReference type="EMBL" id="TWT32912.1"/>
    </source>
</evidence>
<evidence type="ECO:0000313" key="3">
    <source>
        <dbReference type="Proteomes" id="UP000318878"/>
    </source>
</evidence>
<dbReference type="AlphaFoldDB" id="A0A5C5V598"/>
<dbReference type="OrthoDB" id="235850at2"/>
<dbReference type="RefSeq" id="WP_146432294.1">
    <property type="nucleotide sequence ID" value="NZ_SJPF01000003.1"/>
</dbReference>
<keyword evidence="1" id="KW-0732">Signal</keyword>
<gene>
    <name evidence="2" type="ORF">Enr8_27280</name>
</gene>
<organism evidence="2 3">
    <name type="scientific">Blastopirellula retiformator</name>
    <dbReference type="NCBI Taxonomy" id="2527970"/>
    <lineage>
        <taxon>Bacteria</taxon>
        <taxon>Pseudomonadati</taxon>
        <taxon>Planctomycetota</taxon>
        <taxon>Planctomycetia</taxon>
        <taxon>Pirellulales</taxon>
        <taxon>Pirellulaceae</taxon>
        <taxon>Blastopirellula</taxon>
    </lineage>
</organism>
<accession>A0A5C5V598</accession>
<feature type="signal peptide" evidence="1">
    <location>
        <begin position="1"/>
        <end position="20"/>
    </location>
</feature>
<protein>
    <submittedName>
        <fullName evidence="2">Uncharacterized protein</fullName>
    </submittedName>
</protein>
<keyword evidence="3" id="KW-1185">Reference proteome</keyword>
<dbReference type="EMBL" id="SJPF01000003">
    <property type="protein sequence ID" value="TWT32912.1"/>
    <property type="molecule type" value="Genomic_DNA"/>
</dbReference>
<feature type="chain" id="PRO_5022768050" evidence="1">
    <location>
        <begin position="21"/>
        <end position="756"/>
    </location>
</feature>
<dbReference type="Gene3D" id="2.60.120.380">
    <property type="match status" value="1"/>
</dbReference>
<reference evidence="2 3" key="1">
    <citation type="submission" date="2019-02" db="EMBL/GenBank/DDBJ databases">
        <title>Deep-cultivation of Planctomycetes and their phenomic and genomic characterization uncovers novel biology.</title>
        <authorList>
            <person name="Wiegand S."/>
            <person name="Jogler M."/>
            <person name="Boedeker C."/>
            <person name="Pinto D."/>
            <person name="Vollmers J."/>
            <person name="Rivas-Marin E."/>
            <person name="Kohn T."/>
            <person name="Peeters S.H."/>
            <person name="Heuer A."/>
            <person name="Rast P."/>
            <person name="Oberbeckmann S."/>
            <person name="Bunk B."/>
            <person name="Jeske O."/>
            <person name="Meyerdierks A."/>
            <person name="Storesund J.E."/>
            <person name="Kallscheuer N."/>
            <person name="Luecker S."/>
            <person name="Lage O.M."/>
            <person name="Pohl T."/>
            <person name="Merkel B.J."/>
            <person name="Hornburger P."/>
            <person name="Mueller R.-W."/>
            <person name="Bruemmer F."/>
            <person name="Labrenz M."/>
            <person name="Spormann A.M."/>
            <person name="Op Den Camp H."/>
            <person name="Overmann J."/>
            <person name="Amann R."/>
            <person name="Jetten M.S.M."/>
            <person name="Mascher T."/>
            <person name="Medema M.H."/>
            <person name="Devos D.P."/>
            <person name="Kaster A.-K."/>
            <person name="Ovreas L."/>
            <person name="Rohde M."/>
            <person name="Galperin M.Y."/>
            <person name="Jogler C."/>
        </authorList>
    </citation>
    <scope>NUCLEOTIDE SEQUENCE [LARGE SCALE GENOMIC DNA]</scope>
    <source>
        <strain evidence="2 3">Enr8</strain>
    </source>
</reference>
<sequence precursor="true">MLRAATLSLVFTLSATLAWSAPTIRNITPRGLQIGGVTRVTIAGSSLAPQPQLLLPAGGTAKLVGDAKADKLTFDVTLPADVSPGIQTLRIASDAGISAPVKIGVDDLPQATFAEQIDQRPTAMTGNLAGAQLLKTTLAGKQGERLVVDVESRRLDSKLRPVIRLLDDRGVQVAFSPQHDSINGDARLDFVLPHDGQYVIQLQDALYKGGNPGYFRLKVGDLRYADLAYPLGVARKASGYVQPIFTNLDSQQLTSGRATSFAPTTSPKIAASHFTGVAPRLLVSQSAEFVEQRQKPGERIETPAAPVSINGRFSGERERDEYVVPVEPGKKYRVEVLAQRLGAPTDGVLEVHKSQGGGLGSSDDQAATADPGLTVDVPADVNKLVIALRDLQGRYGPEFVYRIEVTPLSVGNFTLSADANLWNVPAGGVLTIPIHVQRRGYGGPIELTWDGEAGGFDLAGATIPPGATSTLLSVTAAAPGKFAVARLIGSAKIGDRDVVRHVLAQTSDKGYVTNEQVKIGLGVIAQPKLRVALTSDYSSDKLSLGKTIHANVQIVRSEGAKGPVRLKLLTTQIAPQKEVADPKDAKKKIKVNDVDRMLRLAEEVVIPADQTDAVVTIAAPQDLADRSWDLAIAAELLADDKKQVVATATTTAQRFSLSSPIFLQLAGESVYRVQGKLVRSAGFQGVAKITLEGLPVGATAAEVEVPADKSDYVIEIKLPAGMTADALADVKLIARSEKESGEVVSNEVSLPLKSPR</sequence>
<proteinExistence type="predicted"/>
<evidence type="ECO:0000256" key="1">
    <source>
        <dbReference type="SAM" id="SignalP"/>
    </source>
</evidence>
<dbReference type="Proteomes" id="UP000318878">
    <property type="component" value="Unassembled WGS sequence"/>
</dbReference>
<name>A0A5C5V598_9BACT</name>